<dbReference type="PANTHER" id="PTHR22888">
    <property type="entry name" value="CYTOCHROME C OXIDASE, SUBUNIT II"/>
    <property type="match status" value="1"/>
</dbReference>
<evidence type="ECO:0000256" key="3">
    <source>
        <dbReference type="ARBA" id="ARBA00015946"/>
    </source>
</evidence>
<dbReference type="PROSITE" id="PS50999">
    <property type="entry name" value="COX2_TM"/>
    <property type="match status" value="1"/>
</dbReference>
<dbReference type="Pfam" id="PF02790">
    <property type="entry name" value="COX2_TM"/>
    <property type="match status" value="1"/>
</dbReference>
<name>A0A8A3WP54_9BIVA</name>
<evidence type="ECO:0000313" key="20">
    <source>
        <dbReference type="EMBL" id="QTA71736.1"/>
    </source>
</evidence>
<keyword evidence="13 16" id="KW-0186">Copper</keyword>
<evidence type="ECO:0000256" key="1">
    <source>
        <dbReference type="ARBA" id="ARBA00004448"/>
    </source>
</evidence>
<gene>
    <name evidence="20" type="primary">cox2</name>
</gene>
<dbReference type="GO" id="GO:0004129">
    <property type="term" value="F:cytochrome-c oxidase activity"/>
    <property type="evidence" value="ECO:0007669"/>
    <property type="project" value="UniProtKB-EC"/>
</dbReference>
<evidence type="ECO:0000256" key="16">
    <source>
        <dbReference type="RuleBase" id="RU000457"/>
    </source>
</evidence>
<evidence type="ECO:0000256" key="10">
    <source>
        <dbReference type="ARBA" id="ARBA00022967"/>
    </source>
</evidence>
<dbReference type="Gene3D" id="2.60.40.420">
    <property type="entry name" value="Cupredoxins - blue copper proteins"/>
    <property type="match status" value="1"/>
</dbReference>
<evidence type="ECO:0000256" key="14">
    <source>
        <dbReference type="ARBA" id="ARBA00023136"/>
    </source>
</evidence>
<dbReference type="SUPFAM" id="SSF81464">
    <property type="entry name" value="Cytochrome c oxidase subunit II-like, transmembrane region"/>
    <property type="match status" value="1"/>
</dbReference>
<evidence type="ECO:0000256" key="7">
    <source>
        <dbReference type="ARBA" id="ARBA00022723"/>
    </source>
</evidence>
<evidence type="ECO:0000256" key="5">
    <source>
        <dbReference type="ARBA" id="ARBA00022660"/>
    </source>
</evidence>
<evidence type="ECO:0000256" key="17">
    <source>
        <dbReference type="SAM" id="Phobius"/>
    </source>
</evidence>
<keyword evidence="10" id="KW-1278">Translocase</keyword>
<feature type="transmembrane region" description="Helical" evidence="17">
    <location>
        <begin position="21"/>
        <end position="43"/>
    </location>
</feature>
<evidence type="ECO:0000256" key="13">
    <source>
        <dbReference type="ARBA" id="ARBA00023008"/>
    </source>
</evidence>
<dbReference type="AlphaFoldDB" id="A0A8A3WP54"/>
<dbReference type="PANTHER" id="PTHR22888:SF9">
    <property type="entry name" value="CYTOCHROME C OXIDASE SUBUNIT 2"/>
    <property type="match status" value="1"/>
</dbReference>
<comment type="function">
    <text evidence="16">Component of the cytochrome c oxidase, the last enzyme in the mitochondrial electron transport chain which drives oxidative phosphorylation. The respiratory chain contains 3 multisubunit complexes succinate dehydrogenase (complex II, CII), ubiquinol-cytochrome c oxidoreductase (cytochrome b-c1 complex, complex III, CIII) and cytochrome c oxidase (complex IV, CIV), that cooperate to transfer electrons derived from NADH and succinate to molecular oxygen, creating an electrochemical gradient over the inner membrane that drives transmembrane transport and the ATP synthase. Cytochrome c oxidase is the component of the respiratory chain that catalyzes the reduction of oxygen to water. Electrons originating from reduced cytochrome c in the intermembrane space (IMS) are transferred via the dinuclear copper A center (CU(A)) of subunit 2 and heme A of subunit 1 to the active site in subunit 1, a binuclear center (BNC) formed by heme A3 and copper B (CU(B)). The BNC reduces molecular oxygen to 2 water molecules using 4 electrons from cytochrome c in the IMS and 4 protons from the mitochondrial matrix.</text>
</comment>
<dbReference type="PRINTS" id="PR01166">
    <property type="entry name" value="CYCOXIDASEII"/>
</dbReference>
<evidence type="ECO:0000256" key="15">
    <source>
        <dbReference type="ARBA" id="ARBA00049512"/>
    </source>
</evidence>
<dbReference type="Gene3D" id="1.10.287.90">
    <property type="match status" value="1"/>
</dbReference>
<dbReference type="InterPro" id="IPR008972">
    <property type="entry name" value="Cupredoxin"/>
</dbReference>
<keyword evidence="8 16" id="KW-0999">Mitochondrion inner membrane</keyword>
<keyword evidence="4 16" id="KW-0813">Transport</keyword>
<comment type="cofactor">
    <cofactor evidence="16">
        <name>Cu cation</name>
        <dbReference type="ChEBI" id="CHEBI:23378"/>
    </cofactor>
    <text evidence="16">Binds a copper A center.</text>
</comment>
<protein>
    <recommendedName>
        <fullName evidence="3 16">Cytochrome c oxidase subunit 2</fullName>
    </recommendedName>
</protein>
<feature type="transmembrane region" description="Helical" evidence="17">
    <location>
        <begin position="350"/>
        <end position="370"/>
    </location>
</feature>
<dbReference type="InterPro" id="IPR045187">
    <property type="entry name" value="CcO_II"/>
</dbReference>
<keyword evidence="9" id="KW-0460">Magnesium</keyword>
<evidence type="ECO:0000256" key="8">
    <source>
        <dbReference type="ARBA" id="ARBA00022792"/>
    </source>
</evidence>
<sequence>MSYWGQCGLQEASSVLGGEVIGLYDHMMLVLVLVSSFVGWVMLKILWMKSFGRVYLDGNLLEFFWTVVPVFLLCCLGLPSIKLLYLMDEVVLPEVTVKIEGHQWYWSYEYSDIRGMNYSYDSYMVNNLVEEGDFRLLEVDNRCVVVRMVVMRGLVTSGDVIHSWAVPSAGVKVDGVPGRINQVSLCFTNTGVFYGQCSELCGVNHSFMPICVECVTVSVYTEWVMDNLDAIFAKMNKNGHNWSFWGVVFGILGGLGKGAYWLIKWYLTYLYSLFYYSFYVPAKFLVTSSWSLLKWAVSSGVALVKWFWWFSNSPVEALWYAVGYVVSNVWSAVVFVVLSPVKAAVFLVKGVFSGVVGFFTFVCYSLEAVISSMSSFTSDEFHEYVMREVNYNTKKFIWILGERYSSR</sequence>
<comment type="catalytic activity">
    <reaction evidence="15">
        <text>4 Fe(II)-[cytochrome c] + O2 + 8 H(+)(in) = 4 Fe(III)-[cytochrome c] + 2 H2O + 4 H(+)(out)</text>
        <dbReference type="Rhea" id="RHEA:11436"/>
        <dbReference type="Rhea" id="RHEA-COMP:10350"/>
        <dbReference type="Rhea" id="RHEA-COMP:14399"/>
        <dbReference type="ChEBI" id="CHEBI:15377"/>
        <dbReference type="ChEBI" id="CHEBI:15378"/>
        <dbReference type="ChEBI" id="CHEBI:15379"/>
        <dbReference type="ChEBI" id="CHEBI:29033"/>
        <dbReference type="ChEBI" id="CHEBI:29034"/>
        <dbReference type="EC" id="7.1.1.9"/>
    </reaction>
    <physiologicalReaction direction="left-to-right" evidence="15">
        <dbReference type="Rhea" id="RHEA:11437"/>
    </physiologicalReaction>
</comment>
<evidence type="ECO:0000256" key="6">
    <source>
        <dbReference type="ARBA" id="ARBA00022692"/>
    </source>
</evidence>
<keyword evidence="12 17" id="KW-1133">Transmembrane helix</keyword>
<evidence type="ECO:0000259" key="19">
    <source>
        <dbReference type="PROSITE" id="PS50999"/>
    </source>
</evidence>
<feature type="transmembrane region" description="Helical" evidence="17">
    <location>
        <begin position="293"/>
        <end position="311"/>
    </location>
</feature>
<keyword evidence="11 16" id="KW-0249">Electron transport</keyword>
<dbReference type="InterPro" id="IPR002429">
    <property type="entry name" value="CcO_II-like_C"/>
</dbReference>
<evidence type="ECO:0000259" key="18">
    <source>
        <dbReference type="PROSITE" id="PS50857"/>
    </source>
</evidence>
<dbReference type="GO" id="GO:0005507">
    <property type="term" value="F:copper ion binding"/>
    <property type="evidence" value="ECO:0007669"/>
    <property type="project" value="InterPro"/>
</dbReference>
<dbReference type="Pfam" id="PF00116">
    <property type="entry name" value="COX2"/>
    <property type="match status" value="1"/>
</dbReference>
<dbReference type="FunFam" id="2.60.40.420:FF:000001">
    <property type="entry name" value="Cytochrome c oxidase subunit 2"/>
    <property type="match status" value="1"/>
</dbReference>
<dbReference type="PROSITE" id="PS00078">
    <property type="entry name" value="COX2"/>
    <property type="match status" value="1"/>
</dbReference>
<keyword evidence="7 16" id="KW-0479">Metal-binding</keyword>
<dbReference type="InterPro" id="IPR036257">
    <property type="entry name" value="Cyt_c_oxidase_su2_TM_sf"/>
</dbReference>
<feature type="transmembrane region" description="Helical" evidence="17">
    <location>
        <begin position="63"/>
        <end position="85"/>
    </location>
</feature>
<feature type="transmembrane region" description="Helical" evidence="17">
    <location>
        <begin position="317"/>
        <end position="338"/>
    </location>
</feature>
<comment type="subcellular location">
    <subcellularLocation>
        <location evidence="1 16">Mitochondrion inner membrane</location>
        <topology evidence="1 16">Multi-pass membrane protein</topology>
    </subcellularLocation>
</comment>
<evidence type="ECO:0000256" key="11">
    <source>
        <dbReference type="ARBA" id="ARBA00022982"/>
    </source>
</evidence>
<evidence type="ECO:0000256" key="12">
    <source>
        <dbReference type="ARBA" id="ARBA00022989"/>
    </source>
</evidence>
<comment type="similarity">
    <text evidence="2 16">Belongs to the cytochrome c oxidase subunit 2 family.</text>
</comment>
<dbReference type="GO" id="GO:0005743">
    <property type="term" value="C:mitochondrial inner membrane"/>
    <property type="evidence" value="ECO:0007669"/>
    <property type="project" value="UniProtKB-SubCell"/>
</dbReference>
<reference evidence="20" key="1">
    <citation type="journal article" date="2020" name="Zool. J. Linn. Soc.">
        <title>Mitogenomic phylogeny and fossil-calibrated mutation rates for all F- and M-type mtDNA genes of the largest freshwater mussel family, the Unionidae (Bivalvia).</title>
        <authorList>
            <person name="Zieritz A."/>
            <person name="Froufe E."/>
            <person name="Bolotov I."/>
            <person name="Goncalves D.V."/>
            <person name="Aldridge D.C."/>
            <person name="Bogan A.E."/>
            <person name="Gan H.M."/>
            <person name="Gomes-Dos-Santos A."/>
            <person name="Sousa R."/>
            <person name="Teixeira A."/>
            <person name="Varandas S."/>
            <person name="Zanatta D."/>
            <person name="Lopes-Lima M."/>
        </authorList>
    </citation>
    <scope>NUCLEOTIDE SEQUENCE</scope>
    <source>
        <strain evidence="20">RecSum_M</strain>
    </source>
</reference>
<evidence type="ECO:0000256" key="4">
    <source>
        <dbReference type="ARBA" id="ARBA00022448"/>
    </source>
</evidence>
<feature type="domain" description="Cytochrome oxidase subunit II transmembrane region profile" evidence="19">
    <location>
        <begin position="1"/>
        <end position="91"/>
    </location>
</feature>
<feature type="transmembrane region" description="Helical" evidence="17">
    <location>
        <begin position="242"/>
        <end position="263"/>
    </location>
</feature>
<keyword evidence="6 16" id="KW-0812">Transmembrane</keyword>
<keyword evidence="5 16" id="KW-0679">Respiratory chain</keyword>
<dbReference type="InterPro" id="IPR011759">
    <property type="entry name" value="Cyt_c_oxidase_su2_TM_dom"/>
</dbReference>
<dbReference type="PROSITE" id="PS50857">
    <property type="entry name" value="COX2_CUA"/>
    <property type="match status" value="1"/>
</dbReference>
<keyword evidence="14 16" id="KW-0472">Membrane</keyword>
<dbReference type="SUPFAM" id="SSF49503">
    <property type="entry name" value="Cupredoxins"/>
    <property type="match status" value="1"/>
</dbReference>
<feature type="domain" description="Cytochrome oxidase subunit II copper A binding" evidence="18">
    <location>
        <begin position="92"/>
        <end position="226"/>
    </location>
</feature>
<dbReference type="InterPro" id="IPR001505">
    <property type="entry name" value="Copper_CuA"/>
</dbReference>
<geneLocation type="mitochondrion" evidence="20"/>
<dbReference type="EMBL" id="MW242819">
    <property type="protein sequence ID" value="QTA71736.1"/>
    <property type="molecule type" value="Genomic_DNA"/>
</dbReference>
<accession>A0A8A3WP54</accession>
<organism evidence="20">
    <name type="scientific">Rectidens sumatrensis</name>
    <dbReference type="NCBI Taxonomy" id="1903498"/>
    <lineage>
        <taxon>Eukaryota</taxon>
        <taxon>Metazoa</taxon>
        <taxon>Spiralia</taxon>
        <taxon>Lophotrochozoa</taxon>
        <taxon>Mollusca</taxon>
        <taxon>Bivalvia</taxon>
        <taxon>Autobranchia</taxon>
        <taxon>Heteroconchia</taxon>
        <taxon>Palaeoheterodonta</taxon>
        <taxon>Unionida</taxon>
        <taxon>Unionoidea</taxon>
        <taxon>Unionidae</taxon>
        <taxon>Rectidentinae</taxon>
        <taxon>Rectidens</taxon>
    </lineage>
</organism>
<proteinExistence type="inferred from homology"/>
<evidence type="ECO:0000256" key="9">
    <source>
        <dbReference type="ARBA" id="ARBA00022842"/>
    </source>
</evidence>
<dbReference type="GO" id="GO:0042773">
    <property type="term" value="P:ATP synthesis coupled electron transport"/>
    <property type="evidence" value="ECO:0007669"/>
    <property type="project" value="TreeGrafter"/>
</dbReference>
<keyword evidence="16 20" id="KW-0496">Mitochondrion</keyword>
<evidence type="ECO:0000256" key="2">
    <source>
        <dbReference type="ARBA" id="ARBA00007866"/>
    </source>
</evidence>